<gene>
    <name evidence="3" type="ORF">CLEI1391_LOCUS9668</name>
</gene>
<feature type="transmembrane region" description="Helical" evidence="2">
    <location>
        <begin position="249"/>
        <end position="270"/>
    </location>
</feature>
<reference evidence="3" key="1">
    <citation type="submission" date="2021-01" db="EMBL/GenBank/DDBJ databases">
        <authorList>
            <person name="Corre E."/>
            <person name="Pelletier E."/>
            <person name="Niang G."/>
            <person name="Scheremetjew M."/>
            <person name="Finn R."/>
            <person name="Kale V."/>
            <person name="Holt S."/>
            <person name="Cochrane G."/>
            <person name="Meng A."/>
            <person name="Brown T."/>
            <person name="Cohen L."/>
        </authorList>
    </citation>
    <scope>NUCLEOTIDE SEQUENCE</scope>
    <source>
        <strain evidence="3">SAG 11-49</strain>
    </source>
</reference>
<keyword evidence="2" id="KW-1133">Transmembrane helix</keyword>
<sequence>MNTARIASPRPGGQHDLDLLDEEWCMLNSDAETMSVRSERSRADLLATNLFGELEDHLHECPLSPQSERMADCVLGQPFSVSHQASATLDAVRAAMGAQAGAEAEDEMAAAIRSLQELSSEGSLEGFSDTGGARPHGHGHGPASPAASLPDLGVGLSLGLVGHSGKGEEGGEEDDLLAGLRSWLAGVWAGATTDLASEWVDLGQVARQAAAALAGSVSGLRDTAAAASESAAQAVVAAVRGVSAARSGALVAALGASTVLAVCGMVAFMARCRQLSSLMRAREREVARLVLRMVNLQDALHTGAGAGSRAGVSHFMLTHTTSPMLPVLL</sequence>
<keyword evidence="2" id="KW-0812">Transmembrane</keyword>
<feature type="region of interest" description="Disordered" evidence="1">
    <location>
        <begin position="122"/>
        <end position="148"/>
    </location>
</feature>
<proteinExistence type="predicted"/>
<accession>A0A7S0WRY6</accession>
<protein>
    <submittedName>
        <fullName evidence="3">Uncharacterized protein</fullName>
    </submittedName>
</protein>
<evidence type="ECO:0000256" key="1">
    <source>
        <dbReference type="SAM" id="MobiDB-lite"/>
    </source>
</evidence>
<name>A0A7S0WRY6_9CHLO</name>
<keyword evidence="2" id="KW-0472">Membrane</keyword>
<evidence type="ECO:0000256" key="2">
    <source>
        <dbReference type="SAM" id="Phobius"/>
    </source>
</evidence>
<organism evidence="3">
    <name type="scientific">Chlamydomonas leiostraca</name>
    <dbReference type="NCBI Taxonomy" id="1034604"/>
    <lineage>
        <taxon>Eukaryota</taxon>
        <taxon>Viridiplantae</taxon>
        <taxon>Chlorophyta</taxon>
        <taxon>core chlorophytes</taxon>
        <taxon>Chlorophyceae</taxon>
        <taxon>CS clade</taxon>
        <taxon>Chlamydomonadales</taxon>
        <taxon>Chlamydomonadaceae</taxon>
        <taxon>Chlamydomonas</taxon>
    </lineage>
</organism>
<dbReference type="AlphaFoldDB" id="A0A7S0WRY6"/>
<dbReference type="EMBL" id="HBFB01017269">
    <property type="protein sequence ID" value="CAD8680590.1"/>
    <property type="molecule type" value="Transcribed_RNA"/>
</dbReference>
<evidence type="ECO:0000313" key="3">
    <source>
        <dbReference type="EMBL" id="CAD8680590.1"/>
    </source>
</evidence>